<keyword evidence="4 5" id="KW-0804">Transcription</keyword>
<organism evidence="8 9">
    <name type="scientific">Malacoplasma iowae DK-CPA</name>
    <dbReference type="NCBI Taxonomy" id="1394179"/>
    <lineage>
        <taxon>Bacteria</taxon>
        <taxon>Bacillati</taxon>
        <taxon>Mycoplasmatota</taxon>
        <taxon>Mycoplasmoidales</taxon>
        <taxon>Mycoplasmoidaceae</taxon>
        <taxon>Malacoplasma</taxon>
    </lineage>
</organism>
<keyword evidence="9" id="KW-1185">Reference proteome</keyword>
<dbReference type="InterPro" id="IPR043425">
    <property type="entry name" value="NusG-like"/>
</dbReference>
<dbReference type="EMBL" id="AWQU01000036">
    <property type="protein sequence ID" value="KFB07973.1"/>
    <property type="molecule type" value="Genomic_DNA"/>
</dbReference>
<dbReference type="InterPro" id="IPR006645">
    <property type="entry name" value="NGN-like_dom"/>
</dbReference>
<gene>
    <name evidence="5 8" type="primary">nusG</name>
    <name evidence="8" type="ORF">P271_839</name>
</gene>
<dbReference type="NCBIfam" id="TIGR01956">
    <property type="entry name" value="NusG_myco"/>
    <property type="match status" value="1"/>
</dbReference>
<dbReference type="InterPro" id="IPR008991">
    <property type="entry name" value="Translation_prot_SH3-like_sf"/>
</dbReference>
<dbReference type="Gene3D" id="3.30.70.940">
    <property type="entry name" value="NusG, N-terminal domain"/>
    <property type="match status" value="1"/>
</dbReference>
<evidence type="ECO:0000313" key="9">
    <source>
        <dbReference type="Proteomes" id="UP000028523"/>
    </source>
</evidence>
<dbReference type="GO" id="GO:0031564">
    <property type="term" value="P:transcription antitermination"/>
    <property type="evidence" value="ECO:0007669"/>
    <property type="project" value="UniProtKB-UniRule"/>
</dbReference>
<dbReference type="InterPro" id="IPR014722">
    <property type="entry name" value="Rib_uL2_dom2"/>
</dbReference>
<reference evidence="8 9" key="1">
    <citation type="journal article" date="2014" name="PLoS ONE">
        <title>Reduction of Hydrogen Peroxide Accumulation and Toxicity by a Catalase from Mycoplasma iowae.</title>
        <authorList>
            <person name="Pritchard R.E."/>
            <person name="Prassinos A.J."/>
            <person name="Osborne J.D."/>
            <person name="Raviv Z."/>
            <person name="Balish M.F."/>
        </authorList>
    </citation>
    <scope>NUCLEOTIDE SEQUENCE [LARGE SCALE GENOMIC DNA]</scope>
    <source>
        <strain evidence="8 9">DK-CPA</strain>
    </source>
</reference>
<dbReference type="RefSeq" id="WP_051790191.1">
    <property type="nucleotide sequence ID" value="NZ_AWQU01000036.1"/>
</dbReference>
<dbReference type="GO" id="GO:0005829">
    <property type="term" value="C:cytosol"/>
    <property type="evidence" value="ECO:0007669"/>
    <property type="project" value="TreeGrafter"/>
</dbReference>
<dbReference type="PANTHER" id="PTHR30265:SF2">
    <property type="entry name" value="TRANSCRIPTION TERMINATION_ANTITERMINATION PROTEIN NUSG"/>
    <property type="match status" value="1"/>
</dbReference>
<evidence type="ECO:0000256" key="1">
    <source>
        <dbReference type="ARBA" id="ARBA00022472"/>
    </source>
</evidence>
<dbReference type="Pfam" id="PF02357">
    <property type="entry name" value="NusG"/>
    <property type="match status" value="1"/>
</dbReference>
<evidence type="ECO:0000256" key="6">
    <source>
        <dbReference type="NCBIfam" id="TIGR01956"/>
    </source>
</evidence>
<evidence type="ECO:0000313" key="8">
    <source>
        <dbReference type="EMBL" id="KFB07973.1"/>
    </source>
</evidence>
<keyword evidence="2 5" id="KW-0889">Transcription antitermination</keyword>
<dbReference type="Gene3D" id="2.30.30.30">
    <property type="match status" value="1"/>
</dbReference>
<comment type="function">
    <text evidence="5">Participates in transcription elongation, termination and antitermination.</text>
</comment>
<evidence type="ECO:0000256" key="4">
    <source>
        <dbReference type="ARBA" id="ARBA00023163"/>
    </source>
</evidence>
<dbReference type="PANTHER" id="PTHR30265">
    <property type="entry name" value="RHO-INTERACTING TRANSCRIPTION TERMINATION FACTOR NUSG"/>
    <property type="match status" value="1"/>
</dbReference>
<dbReference type="SMART" id="SM00738">
    <property type="entry name" value="NGN"/>
    <property type="match status" value="1"/>
</dbReference>
<evidence type="ECO:0000256" key="2">
    <source>
        <dbReference type="ARBA" id="ARBA00022814"/>
    </source>
</evidence>
<comment type="similarity">
    <text evidence="5">Belongs to the NusG family.</text>
</comment>
<dbReference type="SUPFAM" id="SSF50104">
    <property type="entry name" value="Translation proteins SH3-like domain"/>
    <property type="match status" value="1"/>
</dbReference>
<dbReference type="Proteomes" id="UP000028523">
    <property type="component" value="Unassembled WGS sequence"/>
</dbReference>
<dbReference type="CDD" id="cd06091">
    <property type="entry name" value="KOW_NusG"/>
    <property type="match status" value="1"/>
</dbReference>
<dbReference type="HAMAP" id="MF_00948">
    <property type="entry name" value="NusG"/>
    <property type="match status" value="1"/>
</dbReference>
<keyword evidence="1 5" id="KW-0806">Transcription termination</keyword>
<dbReference type="InterPro" id="IPR001062">
    <property type="entry name" value="Transcrpt_antiterm_NusG"/>
</dbReference>
<dbReference type="CDD" id="cd09891">
    <property type="entry name" value="NGN_Bact_1"/>
    <property type="match status" value="1"/>
</dbReference>
<evidence type="ECO:0000256" key="5">
    <source>
        <dbReference type="HAMAP-Rule" id="MF_00948"/>
    </source>
</evidence>
<dbReference type="GO" id="GO:0006354">
    <property type="term" value="P:DNA-templated transcription elongation"/>
    <property type="evidence" value="ECO:0007669"/>
    <property type="project" value="UniProtKB-UniRule"/>
</dbReference>
<proteinExistence type="inferred from homology"/>
<protein>
    <recommendedName>
        <fullName evidence="5 6">Transcription termination/antitermination protein NusG</fullName>
    </recommendedName>
</protein>
<dbReference type="SUPFAM" id="SSF82679">
    <property type="entry name" value="N-utilization substance G protein NusG, N-terminal domain"/>
    <property type="match status" value="1"/>
</dbReference>
<keyword evidence="3 5" id="KW-0805">Transcription regulation</keyword>
<name>A0A084U4T7_MALIO</name>
<sequence length="325" mass="37337">MSIVNEAQWYIATCIIGNEDVVYKELEDKIRAFRLNDVVKEIKLLKSREITIEVFDNKDNPPPKLMRNTKSITWTTLPGNRYKKTRIREINRFPGYIYIKMIMEEQAWYVIRNTFGITGFVGSSGKGAKPIPMSEFEVERLFNEASNEDIIINKSGMSYVEEGLENLKPIEDVDTKFDEPEIVAVHNKPYVVNIPSNDDYFDSTKKEEDNKVPSVDNTEIKLEKEDVVAKDIAESKQDTDNNESIYLKDENEPQVFDFDLDDKEIDNLKVGTFVTIKSGEMVGEKGNIISIDKTNNMVKVEIDMFGRKSIIDVSIKDIELGFENN</sequence>
<feature type="domain" description="NusG-like N-terminal" evidence="7">
    <location>
        <begin position="6"/>
        <end position="145"/>
    </location>
</feature>
<dbReference type="AlphaFoldDB" id="A0A084U4T7"/>
<dbReference type="InterPro" id="IPR036735">
    <property type="entry name" value="NGN_dom_sf"/>
</dbReference>
<accession>A0A084U4T7</accession>
<dbReference type="GO" id="GO:0032784">
    <property type="term" value="P:regulation of DNA-templated transcription elongation"/>
    <property type="evidence" value="ECO:0007669"/>
    <property type="project" value="InterPro"/>
</dbReference>
<dbReference type="GO" id="GO:0006353">
    <property type="term" value="P:DNA-templated transcription termination"/>
    <property type="evidence" value="ECO:0007669"/>
    <property type="project" value="UniProtKB-UniRule"/>
</dbReference>
<evidence type="ECO:0000259" key="7">
    <source>
        <dbReference type="SMART" id="SM00738"/>
    </source>
</evidence>
<comment type="caution">
    <text evidence="8">The sequence shown here is derived from an EMBL/GenBank/DDBJ whole genome shotgun (WGS) entry which is preliminary data.</text>
</comment>
<dbReference type="InterPro" id="IPR010216">
    <property type="entry name" value="Transcrpt_antiterm_NusG_myco"/>
</dbReference>
<dbReference type="InterPro" id="IPR047050">
    <property type="entry name" value="NGN"/>
</dbReference>
<evidence type="ECO:0000256" key="3">
    <source>
        <dbReference type="ARBA" id="ARBA00023015"/>
    </source>
</evidence>